<feature type="chain" id="PRO_5039686296" description="Lipoprotein" evidence="1">
    <location>
        <begin position="22"/>
        <end position="854"/>
    </location>
</feature>
<keyword evidence="3" id="KW-1185">Reference proteome</keyword>
<name>A0A927H718_9BACL</name>
<dbReference type="AlphaFoldDB" id="A0A927H718"/>
<gene>
    <name evidence="2" type="ORF">IDH41_16480</name>
</gene>
<evidence type="ECO:0008006" key="4">
    <source>
        <dbReference type="Google" id="ProtNLM"/>
    </source>
</evidence>
<evidence type="ECO:0000313" key="2">
    <source>
        <dbReference type="EMBL" id="MBD2870183.1"/>
    </source>
</evidence>
<dbReference type="Pfam" id="PF18952">
    <property type="entry name" value="DUF5696"/>
    <property type="match status" value="1"/>
</dbReference>
<dbReference type="InterPro" id="IPR043751">
    <property type="entry name" value="DUF5696"/>
</dbReference>
<feature type="signal peptide" evidence="1">
    <location>
        <begin position="1"/>
        <end position="21"/>
    </location>
</feature>
<reference evidence="2" key="1">
    <citation type="submission" date="2020-09" db="EMBL/GenBank/DDBJ databases">
        <title>A novel bacterium of genus Paenibacillus, isolated from South China Sea.</title>
        <authorList>
            <person name="Huang H."/>
            <person name="Mo K."/>
            <person name="Hu Y."/>
        </authorList>
    </citation>
    <scope>NUCLEOTIDE SEQUENCE</scope>
    <source>
        <strain evidence="2">IB182493</strain>
    </source>
</reference>
<sequence>MLKNRLRVAALSLLLAASALSGCSSGEDGRQDDAPYAAALADQNREAAAPDPSLRKPDASAVPRIDGLAPVLENDSLLLYISKETAEIAVTDKASGQMWRSNPDSAGDQLASPYLKGKLSAQLSFVYLTQSGQNKDYDSFNDSVKHGRFEIKESDRDVSVTYTFGNPDKGLESIPLKVSKERFEERLLARLTDPADQEQLKIRYKFVEEQNVYERREIPKAVVGRLLSLFEKVGYTEEDLAIDNGEGGEGSDPEAAANPKFSATLRYTLDGGDLIASVDAATITEDTPPYRVHSISLLENFGAAGLTDEGYILLPDGSGALIPFNSGNVQAQPILIPIYGEDGAIYVRERFGPIEPSRLPVFGMKKNDAAFLAVIEEGAALARLSADISGRLHEFNTASAQFVILPKDEVRLSNNEIMHKTPQNAYRGELRIRYSFLSGRQADYSGMAARYRSYLERTQGMEKQAPEGEMPFYLELTGSIPKKKNVLGFPYEALVPLTDLNEAGSVVDRLLAGGAKNVRLQYKGWFNGGLNHKLAYGIDMDGVVGSRGEWARLADKLKESGGGFYPDAAFLRVYDDSASFRPTKDAAQHISRRYAKIYEFDRAAFFRDNSRLSHYLLAPRKLETVVSGFLRDYGKLNPGAISLRDLGSELYSDFRRNGEVTREDAKNTVTGQLARLAEAAPDMMLSGGNAYSLPYASHIVGVPETSNGYQLAGESVPFLQMVLHGFVDYAGKPYNLADEQDVGMSVLRSLETGASVYFSWFYEEPSALKDTRFSYLYSNHYEAWMEEALTAYGEVNEVLRKTRGRYIERHEKLADGVYRTEYENGLAIIVNYGGEAYSAGGVTVQPNDYYVEGG</sequence>
<dbReference type="EMBL" id="JACXIY010000018">
    <property type="protein sequence ID" value="MBD2870183.1"/>
    <property type="molecule type" value="Genomic_DNA"/>
</dbReference>
<protein>
    <recommendedName>
        <fullName evidence="4">Lipoprotein</fullName>
    </recommendedName>
</protein>
<keyword evidence="1" id="KW-0732">Signal</keyword>
<accession>A0A927H718</accession>
<proteinExistence type="predicted"/>
<evidence type="ECO:0000313" key="3">
    <source>
        <dbReference type="Proteomes" id="UP000632125"/>
    </source>
</evidence>
<organism evidence="2 3">
    <name type="scientific">Paenibacillus arenilitoris</name>
    <dbReference type="NCBI Taxonomy" id="2772299"/>
    <lineage>
        <taxon>Bacteria</taxon>
        <taxon>Bacillati</taxon>
        <taxon>Bacillota</taxon>
        <taxon>Bacilli</taxon>
        <taxon>Bacillales</taxon>
        <taxon>Paenibacillaceae</taxon>
        <taxon>Paenibacillus</taxon>
    </lineage>
</organism>
<dbReference type="Proteomes" id="UP000632125">
    <property type="component" value="Unassembled WGS sequence"/>
</dbReference>
<dbReference type="PROSITE" id="PS51257">
    <property type="entry name" value="PROKAR_LIPOPROTEIN"/>
    <property type="match status" value="1"/>
</dbReference>
<evidence type="ECO:0000256" key="1">
    <source>
        <dbReference type="SAM" id="SignalP"/>
    </source>
</evidence>
<comment type="caution">
    <text evidence="2">The sequence shown here is derived from an EMBL/GenBank/DDBJ whole genome shotgun (WGS) entry which is preliminary data.</text>
</comment>
<dbReference type="RefSeq" id="WP_190862894.1">
    <property type="nucleotide sequence ID" value="NZ_JACXIY010000018.1"/>
</dbReference>